<proteinExistence type="predicted"/>
<dbReference type="Pfam" id="PF01391">
    <property type="entry name" value="Collagen"/>
    <property type="match status" value="1"/>
</dbReference>
<feature type="compositionally biased region" description="Polar residues" evidence="1">
    <location>
        <begin position="57"/>
        <end position="72"/>
    </location>
</feature>
<sequence>MGNNQDRFMPFPCAFPIPEIGPTGPTGPTGPSGGPIGPTGPQGNTGATGPQGPQGLQGVTGTTGNTGSQGPQGLQGVTGATGNTGPQGPQGIQGVTGATGQTGQTGSTGPAGSSTIIPFASGTTPITPATALGTTLALGSAIGFGSSIPSITLLGTSPNTLTLSLATEAFTMPRNGTIESVWANFTATGLNVSLPLGSSIIVEASLYINTVANNNTNVFTQLTSTVVNLSPNITSLIVLPVNLAGSNTTVSQPVTAGDRLLMVFSIIDTGGLISVATLTGSASGGVEIV</sequence>
<keyword evidence="3" id="KW-1185">Reference proteome</keyword>
<protein>
    <submittedName>
        <fullName evidence="2">Exosporium glycoprotein BclB-related protein</fullName>
    </submittedName>
</protein>
<dbReference type="InterPro" id="IPR021210">
    <property type="entry name" value="Exosporium_BclB"/>
</dbReference>
<name>A0ABU8FW31_9BACI</name>
<dbReference type="PANTHER" id="PTHR37456:SF4">
    <property type="entry name" value="COLLAGEN ALPHA-1(XXIII) CHAIN"/>
    <property type="match status" value="1"/>
</dbReference>
<comment type="caution">
    <text evidence="2">The sequence shown here is derived from an EMBL/GenBank/DDBJ whole genome shotgun (WGS) entry which is preliminary data.</text>
</comment>
<evidence type="ECO:0000256" key="1">
    <source>
        <dbReference type="SAM" id="MobiDB-lite"/>
    </source>
</evidence>
<dbReference type="NCBIfam" id="TIGR03721">
    <property type="entry name" value="exospore_TM"/>
    <property type="match status" value="1"/>
</dbReference>
<feature type="region of interest" description="Disordered" evidence="1">
    <location>
        <begin position="1"/>
        <end position="113"/>
    </location>
</feature>
<dbReference type="PANTHER" id="PTHR37456">
    <property type="entry name" value="SI:CH211-266K2.1"/>
    <property type="match status" value="1"/>
</dbReference>
<dbReference type="InterPro" id="IPR008160">
    <property type="entry name" value="Collagen"/>
</dbReference>
<feature type="compositionally biased region" description="Polar residues" evidence="1">
    <location>
        <begin position="78"/>
        <end position="87"/>
    </location>
</feature>
<dbReference type="InterPro" id="IPR050938">
    <property type="entry name" value="Collagen_Structural_Proteins"/>
</dbReference>
<accession>A0ABU8FW31</accession>
<dbReference type="EMBL" id="JBAWSV010000004">
    <property type="protein sequence ID" value="MEI4830199.1"/>
    <property type="molecule type" value="Genomic_DNA"/>
</dbReference>
<reference evidence="2 3" key="1">
    <citation type="submission" date="2024-01" db="EMBL/GenBank/DDBJ databases">
        <title>Seven novel Bacillus-like species.</title>
        <authorList>
            <person name="Liu G."/>
        </authorList>
    </citation>
    <scope>NUCLEOTIDE SEQUENCE [LARGE SCALE GENOMIC DNA]</scope>
    <source>
        <strain evidence="2 3">FJAT-53711</strain>
    </source>
</reference>
<dbReference type="RefSeq" id="WP_336482534.1">
    <property type="nucleotide sequence ID" value="NZ_JBAWSV010000004.1"/>
</dbReference>
<evidence type="ECO:0000313" key="2">
    <source>
        <dbReference type="EMBL" id="MEI4830199.1"/>
    </source>
</evidence>
<organism evidence="2 3">
    <name type="scientific">Bacillus yunxiaonensis</name>
    <dbReference type="NCBI Taxonomy" id="3127665"/>
    <lineage>
        <taxon>Bacteria</taxon>
        <taxon>Bacillati</taxon>
        <taxon>Bacillota</taxon>
        <taxon>Bacilli</taxon>
        <taxon>Bacillales</taxon>
        <taxon>Bacillaceae</taxon>
        <taxon>Bacillus</taxon>
    </lineage>
</organism>
<gene>
    <name evidence="2" type="ORF">WAX78_12120</name>
</gene>
<feature type="compositionally biased region" description="Low complexity" evidence="1">
    <location>
        <begin position="92"/>
        <end position="113"/>
    </location>
</feature>
<evidence type="ECO:0000313" key="3">
    <source>
        <dbReference type="Proteomes" id="UP001367922"/>
    </source>
</evidence>
<dbReference type="Proteomes" id="UP001367922">
    <property type="component" value="Unassembled WGS sequence"/>
</dbReference>